<dbReference type="InterPro" id="IPR036420">
    <property type="entry name" value="BRCT_dom_sf"/>
</dbReference>
<dbReference type="PROSITE" id="PS50172">
    <property type="entry name" value="BRCT"/>
    <property type="match status" value="1"/>
</dbReference>
<keyword evidence="5" id="KW-1185">Reference proteome</keyword>
<dbReference type="SUPFAM" id="SSF52113">
    <property type="entry name" value="BRCT domain"/>
    <property type="match status" value="1"/>
</dbReference>
<protein>
    <recommendedName>
        <fullName evidence="3">BRCT domain-containing protein</fullName>
    </recommendedName>
</protein>
<dbReference type="PROSITE" id="PS51257">
    <property type="entry name" value="PROKAR_LIPOPROTEIN"/>
    <property type="match status" value="1"/>
</dbReference>
<dbReference type="SMART" id="SM00292">
    <property type="entry name" value="BRCT"/>
    <property type="match status" value="1"/>
</dbReference>
<accession>A0AAN8FRP4</accession>
<dbReference type="GO" id="GO:0006270">
    <property type="term" value="P:DNA replication initiation"/>
    <property type="evidence" value="ECO:0007669"/>
    <property type="project" value="TreeGrafter"/>
</dbReference>
<evidence type="ECO:0000259" key="3">
    <source>
        <dbReference type="PROSITE" id="PS50172"/>
    </source>
</evidence>
<name>A0AAN8FRP4_TRICO</name>
<evidence type="ECO:0000313" key="4">
    <source>
        <dbReference type="EMBL" id="KAK5980720.1"/>
    </source>
</evidence>
<dbReference type="CDD" id="cd00027">
    <property type="entry name" value="BRCT"/>
    <property type="match status" value="1"/>
</dbReference>
<dbReference type="GO" id="GO:0007095">
    <property type="term" value="P:mitotic G2 DNA damage checkpoint signaling"/>
    <property type="evidence" value="ECO:0007669"/>
    <property type="project" value="TreeGrafter"/>
</dbReference>
<dbReference type="AlphaFoldDB" id="A0AAN8FRP4"/>
<evidence type="ECO:0000313" key="5">
    <source>
        <dbReference type="Proteomes" id="UP001331761"/>
    </source>
</evidence>
<feature type="domain" description="BRCT" evidence="3">
    <location>
        <begin position="21"/>
        <end position="115"/>
    </location>
</feature>
<dbReference type="InterPro" id="IPR001357">
    <property type="entry name" value="BRCT_dom"/>
</dbReference>
<evidence type="ECO:0000256" key="1">
    <source>
        <dbReference type="ARBA" id="ARBA00022737"/>
    </source>
</evidence>
<reference evidence="4 5" key="1">
    <citation type="submission" date="2019-10" db="EMBL/GenBank/DDBJ databases">
        <title>Assembly and Annotation for the nematode Trichostrongylus colubriformis.</title>
        <authorList>
            <person name="Martin J."/>
        </authorList>
    </citation>
    <scope>NUCLEOTIDE SEQUENCE [LARGE SCALE GENOMIC DNA]</scope>
    <source>
        <strain evidence="4">G859</strain>
        <tissue evidence="4">Whole worm</tissue>
    </source>
</reference>
<dbReference type="PANTHER" id="PTHR13561">
    <property type="entry name" value="DNA REPLICATION REGULATOR DPB11-RELATED"/>
    <property type="match status" value="1"/>
</dbReference>
<sequence length="462" mass="50960">MEYRLLRPSSHPLFRPIPAVKGSKVFSSIVVVISCFNDYDRVTLGQLIREFGGEVQETLTRRNQSDKLAVTHVIGGSEGDRVTEARRQKYKVVDPSWVIESIINDKLMDENQFPLKGEAYVSYKGRTDDLWPEAVKSADNNPQGWAPRDDFSDLIVDELQQRTPDQSLPRRIRASTPSTGRSIGKLEAPRTSTPISAVPSRLRTLKLNDRTLDMNKPFKPNFRGLTQAVEDIPSPGSTSGDTSNDNLTTSMVGRILREVAVKTAKPQRNAPVVAIASSTITVSDRGELALSTNRRSPRKSAAKQKPIAKAVCSAEDKSDRMGEMMALRARMTERLEQRNREIANQIAENGTAPSGSVSEKPTQEAGSLRGRKRGQSSTTGTAPSSKRSSEVESARLSDAEVPQPLIEWQPAMPSKLSSNSILNFEESLDVTRPPVPQVTNPSDATRAELSVRKLVFCVYQSF</sequence>
<dbReference type="Proteomes" id="UP001331761">
    <property type="component" value="Unassembled WGS sequence"/>
</dbReference>
<feature type="compositionally biased region" description="Polar residues" evidence="2">
    <location>
        <begin position="375"/>
        <end position="386"/>
    </location>
</feature>
<evidence type="ECO:0000256" key="2">
    <source>
        <dbReference type="SAM" id="MobiDB-lite"/>
    </source>
</evidence>
<keyword evidence="1" id="KW-0677">Repeat</keyword>
<feature type="region of interest" description="Disordered" evidence="2">
    <location>
        <begin position="164"/>
        <end position="194"/>
    </location>
</feature>
<proteinExistence type="predicted"/>
<feature type="compositionally biased region" description="Polar residues" evidence="2">
    <location>
        <begin position="347"/>
        <end position="360"/>
    </location>
</feature>
<feature type="region of interest" description="Disordered" evidence="2">
    <location>
        <begin position="288"/>
        <end position="319"/>
    </location>
</feature>
<gene>
    <name evidence="4" type="ORF">GCK32_012224</name>
</gene>
<dbReference type="PANTHER" id="PTHR13561:SF20">
    <property type="entry name" value="DNA TOPOISOMERASE 2-BINDING PROTEIN 1"/>
    <property type="match status" value="1"/>
</dbReference>
<feature type="compositionally biased region" description="Basic and acidic residues" evidence="2">
    <location>
        <begin position="387"/>
        <end position="398"/>
    </location>
</feature>
<comment type="caution">
    <text evidence="4">The sequence shown here is derived from an EMBL/GenBank/DDBJ whole genome shotgun (WGS) entry which is preliminary data.</text>
</comment>
<dbReference type="GO" id="GO:0033314">
    <property type="term" value="P:mitotic DNA replication checkpoint signaling"/>
    <property type="evidence" value="ECO:0007669"/>
    <property type="project" value="TreeGrafter"/>
</dbReference>
<dbReference type="Pfam" id="PF00533">
    <property type="entry name" value="BRCT"/>
    <property type="match status" value="1"/>
</dbReference>
<dbReference type="EMBL" id="WIXE01007097">
    <property type="protein sequence ID" value="KAK5980720.1"/>
    <property type="molecule type" value="Genomic_DNA"/>
</dbReference>
<dbReference type="Gene3D" id="3.40.50.10190">
    <property type="entry name" value="BRCT domain"/>
    <property type="match status" value="1"/>
</dbReference>
<organism evidence="4 5">
    <name type="scientific">Trichostrongylus colubriformis</name>
    <name type="common">Black scour worm</name>
    <dbReference type="NCBI Taxonomy" id="6319"/>
    <lineage>
        <taxon>Eukaryota</taxon>
        <taxon>Metazoa</taxon>
        <taxon>Ecdysozoa</taxon>
        <taxon>Nematoda</taxon>
        <taxon>Chromadorea</taxon>
        <taxon>Rhabditida</taxon>
        <taxon>Rhabditina</taxon>
        <taxon>Rhabditomorpha</taxon>
        <taxon>Strongyloidea</taxon>
        <taxon>Trichostrongylidae</taxon>
        <taxon>Trichostrongylus</taxon>
    </lineage>
</organism>
<feature type="region of interest" description="Disordered" evidence="2">
    <location>
        <begin position="347"/>
        <end position="412"/>
    </location>
</feature>